<dbReference type="InterPro" id="IPR010614">
    <property type="entry name" value="RAD3-like_helicase_DEAD"/>
</dbReference>
<keyword evidence="1" id="KW-0004">4Fe-4S</keyword>
<accession>A0ABX8R9C9</accession>
<keyword evidence="10" id="KW-0238">DNA-binding</keyword>
<dbReference type="InterPro" id="IPR014013">
    <property type="entry name" value="Helic_SF1/SF2_ATP-bd_DinG/Rad3"/>
</dbReference>
<dbReference type="Proteomes" id="UP000886818">
    <property type="component" value="Chromosome"/>
</dbReference>
<evidence type="ECO:0000256" key="5">
    <source>
        <dbReference type="ARBA" id="ARBA00022801"/>
    </source>
</evidence>
<evidence type="ECO:0000256" key="12">
    <source>
        <dbReference type="ARBA" id="ARBA00023235"/>
    </source>
</evidence>
<name>A0ABX8R9C9_9CLOT</name>
<keyword evidence="6 15" id="KW-0347">Helicase</keyword>
<keyword evidence="11" id="KW-0234">DNA repair</keyword>
<evidence type="ECO:0000256" key="2">
    <source>
        <dbReference type="ARBA" id="ARBA00022723"/>
    </source>
</evidence>
<feature type="domain" description="Helicase ATP-binding" evidence="14">
    <location>
        <begin position="183"/>
        <end position="443"/>
    </location>
</feature>
<dbReference type="PANTHER" id="PTHR11472:SF34">
    <property type="entry name" value="REGULATOR OF TELOMERE ELONGATION HELICASE 1"/>
    <property type="match status" value="1"/>
</dbReference>
<keyword evidence="12" id="KW-0413">Isomerase</keyword>
<keyword evidence="8" id="KW-0408">Iron</keyword>
<evidence type="ECO:0000256" key="8">
    <source>
        <dbReference type="ARBA" id="ARBA00023004"/>
    </source>
</evidence>
<evidence type="ECO:0000256" key="13">
    <source>
        <dbReference type="ARBA" id="ARBA00038058"/>
    </source>
</evidence>
<dbReference type="EMBL" id="CP078093">
    <property type="protein sequence ID" value="QXM05411.1"/>
    <property type="molecule type" value="Genomic_DNA"/>
</dbReference>
<proteinExistence type="inferred from homology"/>
<keyword evidence="7" id="KW-0067">ATP-binding</keyword>
<evidence type="ECO:0000256" key="9">
    <source>
        <dbReference type="ARBA" id="ARBA00023014"/>
    </source>
</evidence>
<evidence type="ECO:0000256" key="3">
    <source>
        <dbReference type="ARBA" id="ARBA00022741"/>
    </source>
</evidence>
<evidence type="ECO:0000256" key="7">
    <source>
        <dbReference type="ARBA" id="ARBA00022840"/>
    </source>
</evidence>
<dbReference type="SMART" id="SM00491">
    <property type="entry name" value="HELICc2"/>
    <property type="match status" value="1"/>
</dbReference>
<gene>
    <name evidence="15" type="ORF">KVH43_08425</name>
</gene>
<evidence type="ECO:0000259" key="14">
    <source>
        <dbReference type="PROSITE" id="PS51193"/>
    </source>
</evidence>
<dbReference type="Pfam" id="PF06733">
    <property type="entry name" value="DEAD_2"/>
    <property type="match status" value="1"/>
</dbReference>
<reference evidence="15" key="1">
    <citation type="submission" date="2021-07" db="EMBL/GenBank/DDBJ databases">
        <title>Complete genome sequence of Crassaminicella sp. 143-21, isolated from a deep-sea hydrothermal vent.</title>
        <authorList>
            <person name="Li X."/>
        </authorList>
    </citation>
    <scope>NUCLEOTIDE SEQUENCE</scope>
    <source>
        <strain evidence="15">143-21</strain>
    </source>
</reference>
<keyword evidence="3" id="KW-0547">Nucleotide-binding</keyword>
<organism evidence="15 16">
    <name type="scientific">Crassaminicella indica</name>
    <dbReference type="NCBI Taxonomy" id="2855394"/>
    <lineage>
        <taxon>Bacteria</taxon>
        <taxon>Bacillati</taxon>
        <taxon>Bacillota</taxon>
        <taxon>Clostridia</taxon>
        <taxon>Eubacteriales</taxon>
        <taxon>Clostridiaceae</taxon>
        <taxon>Crassaminicella</taxon>
    </lineage>
</organism>
<dbReference type="Pfam" id="PF00270">
    <property type="entry name" value="DEAD"/>
    <property type="match status" value="1"/>
</dbReference>
<dbReference type="RefSeq" id="WP_218282110.1">
    <property type="nucleotide sequence ID" value="NZ_CP078093.1"/>
</dbReference>
<evidence type="ECO:0000256" key="6">
    <source>
        <dbReference type="ARBA" id="ARBA00022806"/>
    </source>
</evidence>
<evidence type="ECO:0000313" key="16">
    <source>
        <dbReference type="Proteomes" id="UP000886818"/>
    </source>
</evidence>
<dbReference type="PROSITE" id="PS51193">
    <property type="entry name" value="HELICASE_ATP_BIND_2"/>
    <property type="match status" value="1"/>
</dbReference>
<dbReference type="InterPro" id="IPR006555">
    <property type="entry name" value="ATP-dep_Helicase_C"/>
</dbReference>
<sequence length="782" mass="91880">MKNTKEIKISVRNIVEFILRSGDLDTGFRSMTRAVEGTRAHQKVQRNQDENYEAEVILKHKFEYKGYTFLIEGRADGIIKEALSICIDEIKSTTKPLESIDENYNKIHWAQAKFYAYIYALQNELNTIDVQLTYFHLETEKIKYIRKKFKFENLEEFFYEVIDKYIVWANFTFDWSNIRDDSVKKLTFPFERYRIGQRELAVLVYKTIKEQKKLFLQAPTGIGKTISTLFPAVKAFGEGLTSKIFYLTAKTITRQVAQEAFIKMRENGLRIKTLTLTAKDKICFKEERNCEPEYCEYAKGHFDRVNDAIIDILQNEDELSRSVIEEYSIKYNICPFELSLDLATWSDVLICDYNYIFDPRVSLKGLFEFHNNDCTFLIDEAHNLVDRARDMFSATLYKKPFLELKRIFKDKEPSVAKALDKLNKYMLKVKKLCDDKSYYIQKEMPEDILYLLNRLISESEEFLATKKGAEGHKELLELFFECLAFIRIGELYDDRYVTYVEKENNDVLLKMFCLDPSYLLKEAIKRGKSAIFFSATLSPIDYFKEILGGDEEDKTIILPSPFEQKSLCLMIANNISTKYKDREYSYDSIVDYIKAIVSQKKGNYLIFFPSYKYMQDVYERFQEKYHEYNTMIQSNTMNEEQREAYLLKFETDSKNTLVGFAVMGGMFSEGVDLKGDRLIGAIIVGVGLPQICLERNIIKDYFDKKNNKGFGYAYTYPGMNKVLQAAGRVIRTEKDKGVVLLIDERFNYSSYKRIFPKEWNHYSVINSEKEMVKKLKEFYIDE</sequence>
<keyword evidence="9" id="KW-0411">Iron-sulfur</keyword>
<comment type="similarity">
    <text evidence="13">Belongs to the helicase family. DinG subfamily.</text>
</comment>
<dbReference type="InterPro" id="IPR006554">
    <property type="entry name" value="Helicase-like_DEXD_c2"/>
</dbReference>
<dbReference type="InterPro" id="IPR045028">
    <property type="entry name" value="DinG/Rad3-like"/>
</dbReference>
<evidence type="ECO:0000256" key="4">
    <source>
        <dbReference type="ARBA" id="ARBA00022763"/>
    </source>
</evidence>
<keyword evidence="16" id="KW-1185">Reference proteome</keyword>
<dbReference type="InterPro" id="IPR011545">
    <property type="entry name" value="DEAD/DEAH_box_helicase_dom"/>
</dbReference>
<dbReference type="Pfam" id="PF13307">
    <property type="entry name" value="Helicase_C_2"/>
    <property type="match status" value="1"/>
</dbReference>
<keyword evidence="4" id="KW-0227">DNA damage</keyword>
<protein>
    <submittedName>
        <fullName evidence="15">ATP-dependent DNA helicase</fullName>
    </submittedName>
</protein>
<dbReference type="GO" id="GO:0004386">
    <property type="term" value="F:helicase activity"/>
    <property type="evidence" value="ECO:0007669"/>
    <property type="project" value="UniProtKB-KW"/>
</dbReference>
<dbReference type="PANTHER" id="PTHR11472">
    <property type="entry name" value="DNA REPAIR DEAD HELICASE RAD3/XP-D SUBFAMILY MEMBER"/>
    <property type="match status" value="1"/>
</dbReference>
<keyword evidence="2" id="KW-0479">Metal-binding</keyword>
<evidence type="ECO:0000313" key="15">
    <source>
        <dbReference type="EMBL" id="QXM05411.1"/>
    </source>
</evidence>
<dbReference type="SMART" id="SM00488">
    <property type="entry name" value="DEXDc2"/>
    <property type="match status" value="1"/>
</dbReference>
<evidence type="ECO:0000256" key="11">
    <source>
        <dbReference type="ARBA" id="ARBA00023204"/>
    </source>
</evidence>
<keyword evidence="5" id="KW-0378">Hydrolase</keyword>
<evidence type="ECO:0000256" key="10">
    <source>
        <dbReference type="ARBA" id="ARBA00023125"/>
    </source>
</evidence>
<evidence type="ECO:0000256" key="1">
    <source>
        <dbReference type="ARBA" id="ARBA00022485"/>
    </source>
</evidence>